<reference evidence="3" key="2">
    <citation type="submission" date="2023-04" db="EMBL/GenBank/DDBJ databases">
        <title>Paracnuella aquatica gen. nov., sp. nov., a member of the family Chitinophagaceae isolated from a hot spring.</title>
        <authorList>
            <person name="Wang C."/>
        </authorList>
    </citation>
    <scope>NUCLEOTIDE SEQUENCE</scope>
    <source>
        <strain evidence="3">LB-8</strain>
    </source>
</reference>
<dbReference type="Proteomes" id="UP001155483">
    <property type="component" value="Unassembled WGS sequence"/>
</dbReference>
<proteinExistence type="predicted"/>
<gene>
    <name evidence="3" type="ORF">OCK74_08485</name>
</gene>
<evidence type="ECO:0000313" key="4">
    <source>
        <dbReference type="Proteomes" id="UP001155483"/>
    </source>
</evidence>
<dbReference type="Pfam" id="PF13568">
    <property type="entry name" value="OMP_b-brl_2"/>
    <property type="match status" value="1"/>
</dbReference>
<evidence type="ECO:0000256" key="1">
    <source>
        <dbReference type="SAM" id="SignalP"/>
    </source>
</evidence>
<accession>A0A9X2XNU7</accession>
<evidence type="ECO:0000259" key="2">
    <source>
        <dbReference type="Pfam" id="PF13568"/>
    </source>
</evidence>
<dbReference type="InterPro" id="IPR025665">
    <property type="entry name" value="Beta-barrel_OMP_2"/>
</dbReference>
<dbReference type="AlphaFoldDB" id="A0A9X2XNU7"/>
<sequence>MKKVTLIFSILMLSTGVFAQIVPKFGLKAGVNLANWSFANDDIEKDFRTGFHIGALAHMHLSPQWALQPEVQYSSQGTKTDLGSQGSYTWKADYINIPVMVQYMFDNGFRLEAGPQLGFLVNGELEDENGNKDDISNDLKSTDVGLGFGANYLTYSGLGLGVRYNLGLTDINKERTNETKNRVLQLSLFYMFDSHHKAKSR</sequence>
<dbReference type="EMBL" id="JAOTIF010000004">
    <property type="protein sequence ID" value="MCU7549149.1"/>
    <property type="molecule type" value="Genomic_DNA"/>
</dbReference>
<feature type="chain" id="PRO_5040938581" evidence="1">
    <location>
        <begin position="20"/>
        <end position="201"/>
    </location>
</feature>
<keyword evidence="1" id="KW-0732">Signal</keyword>
<comment type="caution">
    <text evidence="3">The sequence shown here is derived from an EMBL/GenBank/DDBJ whole genome shotgun (WGS) entry which is preliminary data.</text>
</comment>
<protein>
    <submittedName>
        <fullName evidence="3">PorT family protein</fullName>
    </submittedName>
</protein>
<organism evidence="3 4">
    <name type="scientific">Paraflavisolibacter caeni</name>
    <dbReference type="NCBI Taxonomy" id="2982496"/>
    <lineage>
        <taxon>Bacteria</taxon>
        <taxon>Pseudomonadati</taxon>
        <taxon>Bacteroidota</taxon>
        <taxon>Chitinophagia</taxon>
        <taxon>Chitinophagales</taxon>
        <taxon>Chitinophagaceae</taxon>
        <taxon>Paraflavisolibacter</taxon>
    </lineage>
</organism>
<feature type="signal peptide" evidence="1">
    <location>
        <begin position="1"/>
        <end position="19"/>
    </location>
</feature>
<dbReference type="InterPro" id="IPR011250">
    <property type="entry name" value="OMP/PagP_B-barrel"/>
</dbReference>
<name>A0A9X2XNU7_9BACT</name>
<keyword evidence="4" id="KW-1185">Reference proteome</keyword>
<feature type="domain" description="Outer membrane protein beta-barrel" evidence="2">
    <location>
        <begin position="24"/>
        <end position="171"/>
    </location>
</feature>
<evidence type="ECO:0000313" key="3">
    <source>
        <dbReference type="EMBL" id="MCU7549149.1"/>
    </source>
</evidence>
<dbReference type="RefSeq" id="WP_279296591.1">
    <property type="nucleotide sequence ID" value="NZ_JAOTIF010000004.1"/>
</dbReference>
<dbReference type="SUPFAM" id="SSF56925">
    <property type="entry name" value="OMPA-like"/>
    <property type="match status" value="1"/>
</dbReference>
<reference evidence="3" key="1">
    <citation type="submission" date="2022-09" db="EMBL/GenBank/DDBJ databases">
        <authorList>
            <person name="Yuan C."/>
            <person name="Ke Z."/>
        </authorList>
    </citation>
    <scope>NUCLEOTIDE SEQUENCE</scope>
    <source>
        <strain evidence="3">LB-8</strain>
    </source>
</reference>